<keyword evidence="19" id="KW-0812">Transmembrane</keyword>
<evidence type="ECO:0000256" key="16">
    <source>
        <dbReference type="ARBA" id="ARBA00083231"/>
    </source>
</evidence>
<evidence type="ECO:0000256" key="17">
    <source>
        <dbReference type="ARBA" id="ARBA00083611"/>
    </source>
</evidence>
<dbReference type="SMART" id="SM01217">
    <property type="entry name" value="Fn3_like"/>
    <property type="match status" value="1"/>
</dbReference>
<evidence type="ECO:0000256" key="6">
    <source>
        <dbReference type="ARBA" id="ARBA00022525"/>
    </source>
</evidence>
<keyword evidence="12" id="KW-0326">Glycosidase</keyword>
<dbReference type="Proteomes" id="UP001320420">
    <property type="component" value="Unassembled WGS sequence"/>
</dbReference>
<dbReference type="Pfam" id="PF00933">
    <property type="entry name" value="Glyco_hydro_3"/>
    <property type="match status" value="1"/>
</dbReference>
<accession>A0AAN9V0X2</accession>
<evidence type="ECO:0000259" key="20">
    <source>
        <dbReference type="SMART" id="SM01217"/>
    </source>
</evidence>
<evidence type="ECO:0000313" key="22">
    <source>
        <dbReference type="Proteomes" id="UP001320420"/>
    </source>
</evidence>
<keyword evidence="19" id="KW-0472">Membrane</keyword>
<dbReference type="InterPro" id="IPR036881">
    <property type="entry name" value="Glyco_hydro_3_C_sf"/>
</dbReference>
<reference evidence="21 22" key="1">
    <citation type="submission" date="2024-02" db="EMBL/GenBank/DDBJ databases">
        <title>De novo assembly and annotation of 12 fungi associated with fruit tree decline syndrome in Ontario, Canada.</title>
        <authorList>
            <person name="Sulman M."/>
            <person name="Ellouze W."/>
            <person name="Ilyukhin E."/>
        </authorList>
    </citation>
    <scope>NUCLEOTIDE SEQUENCE [LARGE SCALE GENOMIC DNA]</scope>
    <source>
        <strain evidence="21 22">M11/M66-122</strain>
    </source>
</reference>
<name>A0AAN9V0X2_9PEZI</name>
<keyword evidence="6" id="KW-0964">Secreted</keyword>
<dbReference type="InterPro" id="IPR017853">
    <property type="entry name" value="GH"/>
</dbReference>
<evidence type="ECO:0000256" key="5">
    <source>
        <dbReference type="ARBA" id="ARBA00012744"/>
    </source>
</evidence>
<dbReference type="InterPro" id="IPR001764">
    <property type="entry name" value="Glyco_hydro_3_N"/>
</dbReference>
<dbReference type="SUPFAM" id="SSF52279">
    <property type="entry name" value="Beta-D-glucan exohydrolase, C-terminal domain"/>
    <property type="match status" value="1"/>
</dbReference>
<dbReference type="InterPro" id="IPR013783">
    <property type="entry name" value="Ig-like_fold"/>
</dbReference>
<evidence type="ECO:0000256" key="12">
    <source>
        <dbReference type="ARBA" id="ARBA00023295"/>
    </source>
</evidence>
<dbReference type="GO" id="GO:0008422">
    <property type="term" value="F:beta-glucosidase activity"/>
    <property type="evidence" value="ECO:0007669"/>
    <property type="project" value="UniProtKB-EC"/>
</dbReference>
<organism evidence="21 22">
    <name type="scientific">Diatrype stigma</name>
    <dbReference type="NCBI Taxonomy" id="117547"/>
    <lineage>
        <taxon>Eukaryota</taxon>
        <taxon>Fungi</taxon>
        <taxon>Dikarya</taxon>
        <taxon>Ascomycota</taxon>
        <taxon>Pezizomycotina</taxon>
        <taxon>Sordariomycetes</taxon>
        <taxon>Xylariomycetidae</taxon>
        <taxon>Xylariales</taxon>
        <taxon>Diatrypaceae</taxon>
        <taxon>Diatrype</taxon>
    </lineage>
</organism>
<dbReference type="Gene3D" id="2.60.40.10">
    <property type="entry name" value="Immunoglobulins"/>
    <property type="match status" value="1"/>
</dbReference>
<evidence type="ECO:0000313" key="21">
    <source>
        <dbReference type="EMBL" id="KAK7755950.1"/>
    </source>
</evidence>
<evidence type="ECO:0000256" key="10">
    <source>
        <dbReference type="ARBA" id="ARBA00023180"/>
    </source>
</evidence>
<evidence type="ECO:0000256" key="18">
    <source>
        <dbReference type="SAM" id="MobiDB-lite"/>
    </source>
</evidence>
<dbReference type="GO" id="GO:0030245">
    <property type="term" value="P:cellulose catabolic process"/>
    <property type="evidence" value="ECO:0007669"/>
    <property type="project" value="UniProtKB-KW"/>
</dbReference>
<keyword evidence="7" id="KW-0732">Signal</keyword>
<dbReference type="PRINTS" id="PR00133">
    <property type="entry name" value="GLHYDRLASE3"/>
</dbReference>
<gene>
    <name evidence="21" type="ORF">SLS62_001892</name>
</gene>
<keyword evidence="11" id="KW-0119">Carbohydrate metabolism</keyword>
<dbReference type="Gene3D" id="3.40.50.1700">
    <property type="entry name" value="Glycoside hydrolase family 3 C-terminal domain"/>
    <property type="match status" value="1"/>
</dbReference>
<dbReference type="PANTHER" id="PTHR42715:SF5">
    <property type="entry name" value="BETA-GLUCOSIDASE M-RELATED"/>
    <property type="match status" value="1"/>
</dbReference>
<dbReference type="GO" id="GO:0005576">
    <property type="term" value="C:extracellular region"/>
    <property type="evidence" value="ECO:0007669"/>
    <property type="project" value="UniProtKB-SubCell"/>
</dbReference>
<evidence type="ECO:0000256" key="11">
    <source>
        <dbReference type="ARBA" id="ARBA00023277"/>
    </source>
</evidence>
<comment type="subcellular location">
    <subcellularLocation>
        <location evidence="2">Secreted</location>
    </subcellularLocation>
</comment>
<feature type="transmembrane region" description="Helical" evidence="19">
    <location>
        <begin position="45"/>
        <end position="64"/>
    </location>
</feature>
<dbReference type="Pfam" id="PF01915">
    <property type="entry name" value="Glyco_hydro_3_C"/>
    <property type="match status" value="1"/>
</dbReference>
<evidence type="ECO:0000256" key="2">
    <source>
        <dbReference type="ARBA" id="ARBA00004613"/>
    </source>
</evidence>
<dbReference type="Pfam" id="PF14310">
    <property type="entry name" value="Fn3-like"/>
    <property type="match status" value="1"/>
</dbReference>
<comment type="catalytic activity">
    <reaction evidence="1">
        <text>Hydrolysis of terminal, non-reducing beta-D-glucosyl residues with release of beta-D-glucose.</text>
        <dbReference type="EC" id="3.2.1.21"/>
    </reaction>
</comment>
<dbReference type="PANTHER" id="PTHR42715">
    <property type="entry name" value="BETA-GLUCOSIDASE"/>
    <property type="match status" value="1"/>
</dbReference>
<evidence type="ECO:0000256" key="13">
    <source>
        <dbReference type="ARBA" id="ARBA00023326"/>
    </source>
</evidence>
<dbReference type="InterPro" id="IPR036962">
    <property type="entry name" value="Glyco_hydro_3_N_sf"/>
</dbReference>
<keyword evidence="13" id="KW-0624">Polysaccharide degradation</keyword>
<comment type="pathway">
    <text evidence="3">Glycan metabolism; cellulose degradation.</text>
</comment>
<feature type="domain" description="Fibronectin type III-like" evidence="20">
    <location>
        <begin position="791"/>
        <end position="883"/>
    </location>
</feature>
<dbReference type="AlphaFoldDB" id="A0AAN9V0X2"/>
<evidence type="ECO:0000256" key="9">
    <source>
        <dbReference type="ARBA" id="ARBA00023001"/>
    </source>
</evidence>
<dbReference type="Gene3D" id="3.20.20.300">
    <property type="entry name" value="Glycoside hydrolase, family 3, N-terminal domain"/>
    <property type="match status" value="1"/>
</dbReference>
<feature type="region of interest" description="Disordered" evidence="18">
    <location>
        <begin position="1"/>
        <end position="22"/>
    </location>
</feature>
<comment type="similarity">
    <text evidence="4">Belongs to the glycosyl hydrolase 3 family.</text>
</comment>
<sequence>MKSATSAHYAMREAKPPPPSAPPDVGWFGRLQQRFPILQKKRGKALLIAILCLPLLGLLGLLALRNRGGGAGDGGAAPGASAGDVITDDASFYGYSEPVYPSPQFDDVLAAMTGVGAWSDAYSKAVEFVKQLTLEEKVGLASGVESSTGTSGTLNSCSGNIAAIPRLNFSGLCLTDAGQGVRAADFVSGFPSGIHVGASWNKALARSRAESMGLEFRVKGVNIALGPVVGPLGRVATGGRNWEGFAADPYLCGSLAYETVQGVQSQGVITSTKHFIGNEQETHRQPNSDGIESVSSNIDDKTMHELYLWPFQDAVYAGTGNIMCSYNRVNNSYGCANSKTQNGLLKTELGFQGAVTSDWGALHAGVASALAGMDMVMPNSNLWGDKLTEAVKNGSIPEERLDDMVTRIMASWYQMRQDEDFPEPGIGMPPDLSKRHQIVDARNISSQKVLLDGAIEGHVLVKNADGALPLQEKPKMLSVFGYSARNPDQWNFKPNGGIAAWTFGGESAYLGRDTDAGFSGATGQDWSQIAPNGTLFSGGGSGAVTPASVSAPFDALTARAYDDGTVLAWDFLSGEPDVPENSDACLVLGNAFASEGYDRSGLHDDYTDGLIRHVADRCNNTIVVLHNAGIRLVDQWIDHANVTAVLLAHLPGEASGRALVALLYGDANPSGRLPYTVARNESDYGALLNADLPEGRYSQFPQSDFDGDEDGGLIDYRRFDKRNITPRFEFGFGLSYTTFSYANLRVDRRDDANIDEYPTGEVREGGPVDLWDILATVQADVANAGGVAGAEVAQLYVGIPGAGAGTNSNFNSTDYHSSSNSSDSSSSNVVRQLRGFEKPFLNVSESATVAFNLTRRDLSIWDVPAQKWRLQKGDYGVFVGASSRNLPLTGTLTL</sequence>
<comment type="caution">
    <text evidence="21">The sequence shown here is derived from an EMBL/GenBank/DDBJ whole genome shotgun (WGS) entry which is preliminary data.</text>
</comment>
<dbReference type="FunFam" id="3.20.20.300:FF:000002">
    <property type="entry name" value="Probable beta-glucosidase"/>
    <property type="match status" value="1"/>
</dbReference>
<evidence type="ECO:0000256" key="3">
    <source>
        <dbReference type="ARBA" id="ARBA00004987"/>
    </source>
</evidence>
<keyword evidence="22" id="KW-1185">Reference proteome</keyword>
<evidence type="ECO:0000256" key="8">
    <source>
        <dbReference type="ARBA" id="ARBA00022801"/>
    </source>
</evidence>
<evidence type="ECO:0000256" key="15">
    <source>
        <dbReference type="ARBA" id="ARBA00078013"/>
    </source>
</evidence>
<dbReference type="InterPro" id="IPR026891">
    <property type="entry name" value="Fn3-like"/>
</dbReference>
<evidence type="ECO:0000256" key="19">
    <source>
        <dbReference type="SAM" id="Phobius"/>
    </source>
</evidence>
<dbReference type="EMBL" id="JAKJXP020000009">
    <property type="protein sequence ID" value="KAK7755950.1"/>
    <property type="molecule type" value="Genomic_DNA"/>
</dbReference>
<keyword evidence="19" id="KW-1133">Transmembrane helix</keyword>
<keyword evidence="8" id="KW-0378">Hydrolase</keyword>
<evidence type="ECO:0000256" key="14">
    <source>
        <dbReference type="ARBA" id="ARBA00070030"/>
    </source>
</evidence>
<proteinExistence type="inferred from homology"/>
<dbReference type="InterPro" id="IPR002772">
    <property type="entry name" value="Glyco_hydro_3_C"/>
</dbReference>
<protein>
    <recommendedName>
        <fullName evidence="14">Beta-glucosidase cel3A</fullName>
        <ecNumber evidence="5">3.2.1.21</ecNumber>
    </recommendedName>
    <alternativeName>
        <fullName evidence="15">Beta-D-glucoside glucohydrolase cel3A</fullName>
    </alternativeName>
    <alternativeName>
        <fullName evidence="17">Cellobiase cel3A</fullName>
    </alternativeName>
    <alternativeName>
        <fullName evidence="16">Gentiobiase cel3A</fullName>
    </alternativeName>
</protein>
<keyword evidence="10" id="KW-0325">Glycoprotein</keyword>
<evidence type="ECO:0000256" key="7">
    <source>
        <dbReference type="ARBA" id="ARBA00022729"/>
    </source>
</evidence>
<keyword evidence="9" id="KW-0136">Cellulose degradation</keyword>
<evidence type="ECO:0000256" key="1">
    <source>
        <dbReference type="ARBA" id="ARBA00000448"/>
    </source>
</evidence>
<dbReference type="SUPFAM" id="SSF51445">
    <property type="entry name" value="(Trans)glycosidases"/>
    <property type="match status" value="1"/>
</dbReference>
<evidence type="ECO:0000256" key="4">
    <source>
        <dbReference type="ARBA" id="ARBA00005336"/>
    </source>
</evidence>
<dbReference type="InterPro" id="IPR050288">
    <property type="entry name" value="Cellulose_deg_GH3"/>
</dbReference>
<dbReference type="EC" id="3.2.1.21" evidence="5"/>